<dbReference type="Pfam" id="PF03704">
    <property type="entry name" value="BTAD"/>
    <property type="match status" value="1"/>
</dbReference>
<dbReference type="SUPFAM" id="SSF48452">
    <property type="entry name" value="TPR-like"/>
    <property type="match status" value="1"/>
</dbReference>
<dbReference type="Pfam" id="PF13401">
    <property type="entry name" value="AAA_22"/>
    <property type="match status" value="1"/>
</dbReference>
<gene>
    <name evidence="5" type="ORF">GCM10017774_33020</name>
</gene>
<dbReference type="Proteomes" id="UP000605568">
    <property type="component" value="Unassembled WGS sequence"/>
</dbReference>
<protein>
    <recommendedName>
        <fullName evidence="4">OmpR/PhoB-type domain-containing protein</fullName>
    </recommendedName>
</protein>
<dbReference type="SMART" id="SM00862">
    <property type="entry name" value="Trans_reg_C"/>
    <property type="match status" value="1"/>
</dbReference>
<keyword evidence="6" id="KW-1185">Reference proteome</keyword>
<dbReference type="Gene3D" id="1.25.40.10">
    <property type="entry name" value="Tetratricopeptide repeat domain"/>
    <property type="match status" value="1"/>
</dbReference>
<keyword evidence="2 3" id="KW-0238">DNA-binding</keyword>
<evidence type="ECO:0000256" key="3">
    <source>
        <dbReference type="PROSITE-ProRule" id="PRU01091"/>
    </source>
</evidence>
<accession>A0ABQ3MCX4</accession>
<dbReference type="PRINTS" id="PR00364">
    <property type="entry name" value="DISEASERSIST"/>
</dbReference>
<dbReference type="InterPro" id="IPR027417">
    <property type="entry name" value="P-loop_NTPase"/>
</dbReference>
<dbReference type="PROSITE" id="PS51755">
    <property type="entry name" value="OMPR_PHOB"/>
    <property type="match status" value="1"/>
</dbReference>
<evidence type="ECO:0000313" key="5">
    <source>
        <dbReference type="EMBL" id="GHH40139.1"/>
    </source>
</evidence>
<dbReference type="SUPFAM" id="SSF52540">
    <property type="entry name" value="P-loop containing nucleoside triphosphate hydrolases"/>
    <property type="match status" value="1"/>
</dbReference>
<dbReference type="InterPro" id="IPR001867">
    <property type="entry name" value="OmpR/PhoB-type_DNA-bd"/>
</dbReference>
<dbReference type="InterPro" id="IPR011990">
    <property type="entry name" value="TPR-like_helical_dom_sf"/>
</dbReference>
<evidence type="ECO:0000256" key="2">
    <source>
        <dbReference type="ARBA" id="ARBA00023125"/>
    </source>
</evidence>
<dbReference type="Pfam" id="PF25872">
    <property type="entry name" value="HTH_77"/>
    <property type="match status" value="1"/>
</dbReference>
<dbReference type="InterPro" id="IPR005158">
    <property type="entry name" value="BTAD"/>
</dbReference>
<dbReference type="InterPro" id="IPR016032">
    <property type="entry name" value="Sig_transdc_resp-reg_C-effctor"/>
</dbReference>
<evidence type="ECO:0000259" key="4">
    <source>
        <dbReference type="PROSITE" id="PS51755"/>
    </source>
</evidence>
<dbReference type="EMBL" id="BNAR01000004">
    <property type="protein sequence ID" value="GHH40139.1"/>
    <property type="molecule type" value="Genomic_DNA"/>
</dbReference>
<dbReference type="CDD" id="cd15831">
    <property type="entry name" value="BTAD"/>
    <property type="match status" value="1"/>
</dbReference>
<name>A0ABQ3MCX4_9PSEU</name>
<evidence type="ECO:0000256" key="1">
    <source>
        <dbReference type="ARBA" id="ARBA00005820"/>
    </source>
</evidence>
<comment type="similarity">
    <text evidence="1">Belongs to the AfsR/DnrI/RedD regulatory family.</text>
</comment>
<dbReference type="Gene3D" id="3.40.50.300">
    <property type="entry name" value="P-loop containing nucleotide triphosphate hydrolases"/>
    <property type="match status" value="1"/>
</dbReference>
<dbReference type="SMART" id="SM01043">
    <property type="entry name" value="BTAD"/>
    <property type="match status" value="1"/>
</dbReference>
<dbReference type="InterPro" id="IPR049945">
    <property type="entry name" value="AAA_22"/>
</dbReference>
<dbReference type="SUPFAM" id="SSF46894">
    <property type="entry name" value="C-terminal effector domain of the bipartite response regulators"/>
    <property type="match status" value="1"/>
</dbReference>
<dbReference type="InterPro" id="IPR036388">
    <property type="entry name" value="WH-like_DNA-bd_sf"/>
</dbReference>
<evidence type="ECO:0000313" key="6">
    <source>
        <dbReference type="Proteomes" id="UP000605568"/>
    </source>
</evidence>
<comment type="caution">
    <text evidence="5">The sequence shown here is derived from an EMBL/GenBank/DDBJ whole genome shotgun (WGS) entry which is preliminary data.</text>
</comment>
<feature type="DNA-binding region" description="OmpR/PhoB-type" evidence="3">
    <location>
        <begin position="1"/>
        <end position="93"/>
    </location>
</feature>
<proteinExistence type="inferred from homology"/>
<organism evidence="5 6">
    <name type="scientific">Lentzea cavernae</name>
    <dbReference type="NCBI Taxonomy" id="2020703"/>
    <lineage>
        <taxon>Bacteria</taxon>
        <taxon>Bacillati</taxon>
        <taxon>Actinomycetota</taxon>
        <taxon>Actinomycetes</taxon>
        <taxon>Pseudonocardiales</taxon>
        <taxon>Pseudonocardiaceae</taxon>
        <taxon>Lentzea</taxon>
    </lineage>
</organism>
<sequence>MGFQFNVLGSLEVRRDGQPVPIRAAKQRALLAALLVDANQVVPIDELMARMWDGQPPGGARNTLQNYVLRLRRTLAGADGPVTTHAAGYRINVGEGACDLHRFDALTAQARHLAGTGDASRASELLRTATGLWRAQPLLDVPSEKLQRDVVPALAEKRLDAIELRIDLDVELGRHGEVLPELRELTAAHPWRERFWAQRVLALYRAGRQGDALRCFHDVRAVLSEDLGVSPGAELTDLFQRVLAADPELLRGVPDDAAPPVVGRPRAVSDPGATTTTFIGRQEELAHLRRLLESERLITLTGACGVGKSRLVQELAVQHAGTCVVDLAAPDGSGGVGRALATALGVPVEPGGDDRAAIVEHLRGERALLVLDNCESSLDEAAEVVTGLLRALPWVRVLVTSRHRLGRPGEHVAVVAPLAVPPGDRRSPAGCESVELLLDRASAAVPGFEISQRDWHDVRVLCERLDGLPLAIELAARRLGVLSLRDAVERIDDLFSLLDDPAGPWSLRRSVDRSWNLCSESERSLWARLAVISGAFDLGEAERACVVHGVPRGDVVGLLAGLVHKSVLVADTSGLRARYRMLGVLREYGRLRSADLVPPVTAPRLRSVGDR</sequence>
<dbReference type="PANTHER" id="PTHR47691">
    <property type="entry name" value="REGULATOR-RELATED"/>
    <property type="match status" value="1"/>
</dbReference>
<reference evidence="6" key="1">
    <citation type="journal article" date="2019" name="Int. J. Syst. Evol. Microbiol.">
        <title>The Global Catalogue of Microorganisms (GCM) 10K type strain sequencing project: providing services to taxonomists for standard genome sequencing and annotation.</title>
        <authorList>
            <consortium name="The Broad Institute Genomics Platform"/>
            <consortium name="The Broad Institute Genome Sequencing Center for Infectious Disease"/>
            <person name="Wu L."/>
            <person name="Ma J."/>
        </authorList>
    </citation>
    <scope>NUCLEOTIDE SEQUENCE [LARGE SCALE GENOMIC DNA]</scope>
    <source>
        <strain evidence="6">CGMCC 4.7367</strain>
    </source>
</reference>
<dbReference type="RefSeq" id="WP_191298795.1">
    <property type="nucleotide sequence ID" value="NZ_BNAR01000004.1"/>
</dbReference>
<dbReference type="Pfam" id="PF00486">
    <property type="entry name" value="Trans_reg_C"/>
    <property type="match status" value="1"/>
</dbReference>
<feature type="domain" description="OmpR/PhoB-type" evidence="4">
    <location>
        <begin position="1"/>
        <end position="93"/>
    </location>
</feature>
<dbReference type="Gene3D" id="1.10.10.10">
    <property type="entry name" value="Winged helix-like DNA-binding domain superfamily/Winged helix DNA-binding domain"/>
    <property type="match status" value="1"/>
</dbReference>
<dbReference type="PANTHER" id="PTHR47691:SF3">
    <property type="entry name" value="HTH-TYPE TRANSCRIPTIONAL REGULATOR RV0890C-RELATED"/>
    <property type="match status" value="1"/>
</dbReference>
<dbReference type="InterPro" id="IPR058852">
    <property type="entry name" value="HTH_77"/>
</dbReference>